<feature type="region of interest" description="Disordered" evidence="8">
    <location>
        <begin position="294"/>
        <end position="352"/>
    </location>
</feature>
<evidence type="ECO:0000313" key="12">
    <source>
        <dbReference type="Proteomes" id="UP000198959"/>
    </source>
</evidence>
<evidence type="ECO:0000256" key="7">
    <source>
        <dbReference type="ARBA" id="ARBA00023136"/>
    </source>
</evidence>
<evidence type="ECO:0000259" key="10">
    <source>
        <dbReference type="Pfam" id="PF00892"/>
    </source>
</evidence>
<feature type="transmembrane region" description="Helical" evidence="9">
    <location>
        <begin position="149"/>
        <end position="165"/>
    </location>
</feature>
<evidence type="ECO:0000256" key="2">
    <source>
        <dbReference type="ARBA" id="ARBA00007362"/>
    </source>
</evidence>
<dbReference type="InterPro" id="IPR037185">
    <property type="entry name" value="EmrE-like"/>
</dbReference>
<dbReference type="GO" id="GO:0005886">
    <property type="term" value="C:plasma membrane"/>
    <property type="evidence" value="ECO:0007669"/>
    <property type="project" value="UniProtKB-SubCell"/>
</dbReference>
<comment type="similarity">
    <text evidence="2">Belongs to the EamA transporter family.</text>
</comment>
<dbReference type="OrthoDB" id="369870at2"/>
<feature type="transmembrane region" description="Helical" evidence="9">
    <location>
        <begin position="37"/>
        <end position="58"/>
    </location>
</feature>
<evidence type="ECO:0000256" key="8">
    <source>
        <dbReference type="SAM" id="MobiDB-lite"/>
    </source>
</evidence>
<dbReference type="STRING" id="145854.GA0074692_4741"/>
<gene>
    <name evidence="11" type="ORF">GA0074692_4741</name>
</gene>
<accession>A0A1C6T778</accession>
<evidence type="ECO:0000256" key="5">
    <source>
        <dbReference type="ARBA" id="ARBA00022692"/>
    </source>
</evidence>
<protein>
    <submittedName>
        <fullName evidence="11">Chloramphenicol-sensitive protein RarD</fullName>
    </submittedName>
</protein>
<keyword evidence="4" id="KW-1003">Cell membrane</keyword>
<evidence type="ECO:0000256" key="1">
    <source>
        <dbReference type="ARBA" id="ARBA00004651"/>
    </source>
</evidence>
<dbReference type="InterPro" id="IPR000620">
    <property type="entry name" value="EamA_dom"/>
</dbReference>
<dbReference type="SUPFAM" id="SSF103481">
    <property type="entry name" value="Multidrug resistance efflux transporter EmrE"/>
    <property type="match status" value="2"/>
</dbReference>
<dbReference type="EMBL" id="FMHW01000002">
    <property type="protein sequence ID" value="SCL37651.1"/>
    <property type="molecule type" value="Genomic_DNA"/>
</dbReference>
<keyword evidence="7 9" id="KW-0472">Membrane</keyword>
<feature type="transmembrane region" description="Helical" evidence="9">
    <location>
        <begin position="266"/>
        <end position="286"/>
    </location>
</feature>
<feature type="transmembrane region" description="Helical" evidence="9">
    <location>
        <begin position="126"/>
        <end position="143"/>
    </location>
</feature>
<keyword evidence="6 9" id="KW-1133">Transmembrane helix</keyword>
<evidence type="ECO:0000256" key="4">
    <source>
        <dbReference type="ARBA" id="ARBA00022475"/>
    </source>
</evidence>
<feature type="domain" description="EamA" evidence="10">
    <location>
        <begin position="6"/>
        <end position="141"/>
    </location>
</feature>
<dbReference type="PANTHER" id="PTHR22911">
    <property type="entry name" value="ACYL-MALONYL CONDENSING ENZYME-RELATED"/>
    <property type="match status" value="1"/>
</dbReference>
<evidence type="ECO:0000256" key="9">
    <source>
        <dbReference type="SAM" id="Phobius"/>
    </source>
</evidence>
<feature type="transmembrane region" description="Helical" evidence="9">
    <location>
        <begin position="177"/>
        <end position="196"/>
    </location>
</feature>
<evidence type="ECO:0000256" key="6">
    <source>
        <dbReference type="ARBA" id="ARBA00022989"/>
    </source>
</evidence>
<dbReference type="InterPro" id="IPR004626">
    <property type="entry name" value="RarD"/>
</dbReference>
<dbReference type="NCBIfam" id="TIGR00688">
    <property type="entry name" value="rarD"/>
    <property type="match status" value="1"/>
</dbReference>
<name>A0A1C6T778_9ACTN</name>
<dbReference type="Pfam" id="PF00892">
    <property type="entry name" value="EamA"/>
    <property type="match status" value="1"/>
</dbReference>
<proteinExistence type="inferred from homology"/>
<dbReference type="Proteomes" id="UP000198959">
    <property type="component" value="Unassembled WGS sequence"/>
</dbReference>
<keyword evidence="3" id="KW-0813">Transport</keyword>
<feature type="transmembrane region" description="Helical" evidence="9">
    <location>
        <begin position="102"/>
        <end position="119"/>
    </location>
</feature>
<evidence type="ECO:0000313" key="11">
    <source>
        <dbReference type="EMBL" id="SCL37651.1"/>
    </source>
</evidence>
<feature type="transmembrane region" description="Helical" evidence="9">
    <location>
        <begin position="70"/>
        <end position="90"/>
    </location>
</feature>
<reference evidence="12" key="1">
    <citation type="submission" date="2016-06" db="EMBL/GenBank/DDBJ databases">
        <authorList>
            <person name="Varghese N."/>
            <person name="Submissions Spin"/>
        </authorList>
    </citation>
    <scope>NUCLEOTIDE SEQUENCE [LARGE SCALE GENOMIC DNA]</scope>
    <source>
        <strain evidence="12">DSM 43817</strain>
    </source>
</reference>
<feature type="transmembrane region" description="Helical" evidence="9">
    <location>
        <begin position="7"/>
        <end position="25"/>
    </location>
</feature>
<feature type="compositionally biased region" description="Pro residues" evidence="8">
    <location>
        <begin position="342"/>
        <end position="352"/>
    </location>
</feature>
<dbReference type="AlphaFoldDB" id="A0A1C6T778"/>
<evidence type="ECO:0000256" key="3">
    <source>
        <dbReference type="ARBA" id="ARBA00022448"/>
    </source>
</evidence>
<comment type="subcellular location">
    <subcellularLocation>
        <location evidence="1">Cell membrane</location>
        <topology evidence="1">Multi-pass membrane protein</topology>
    </subcellularLocation>
</comment>
<dbReference type="PANTHER" id="PTHR22911:SF137">
    <property type="entry name" value="SOLUTE CARRIER FAMILY 35 MEMBER G2-RELATED"/>
    <property type="match status" value="1"/>
</dbReference>
<organism evidence="11 12">
    <name type="scientific">Micromonospora pallida</name>
    <dbReference type="NCBI Taxonomy" id="145854"/>
    <lineage>
        <taxon>Bacteria</taxon>
        <taxon>Bacillati</taxon>
        <taxon>Actinomycetota</taxon>
        <taxon>Actinomycetes</taxon>
        <taxon>Micromonosporales</taxon>
        <taxon>Micromonosporaceae</taxon>
        <taxon>Micromonospora</taxon>
    </lineage>
</organism>
<feature type="compositionally biased region" description="Low complexity" evidence="8">
    <location>
        <begin position="295"/>
        <end position="332"/>
    </location>
</feature>
<keyword evidence="5 9" id="KW-0812">Transmembrane</keyword>
<feature type="transmembrane region" description="Helical" evidence="9">
    <location>
        <begin position="243"/>
        <end position="260"/>
    </location>
</feature>
<feature type="transmembrane region" description="Helical" evidence="9">
    <location>
        <begin position="208"/>
        <end position="231"/>
    </location>
</feature>
<sequence>MTPLRLGYLYAFGAYLVWGFFPLYLRELRPTGPVEILGHRIVWSALLVTVLLAALRGITVLRDLLRRPRTLAGVTLAAVLIAVNWGVYAYGVDTDQVVETALGYFVNPLVSVLLGVTVLRERMRPAQWAAVGIGGLAVGVLTVDYGRPPYLALILALSFGGYGLVKKRLGLPAAEGLFVESAVLFLPALGYLGWLWSAGGLTFGRVSAGHTTLLVLTGAATAAPLLCFAGAANRLPLTALGMMQYLTPTLQLACGVLILHEPMPPVRLAGFTLVWAALVVFTVDALRHARRRATAARTAPEPGATGQAAVAGPAAPADSAAAAGSTAADPAVVDSAGGSRDVPPPWPAQRTS</sequence>
<keyword evidence="12" id="KW-1185">Reference proteome</keyword>